<dbReference type="Proteomes" id="UP000663879">
    <property type="component" value="Unassembled WGS sequence"/>
</dbReference>
<dbReference type="EMBL" id="CAJNOC010005101">
    <property type="protein sequence ID" value="CAF1042314.1"/>
    <property type="molecule type" value="Genomic_DNA"/>
</dbReference>
<dbReference type="Gene3D" id="2.20.25.240">
    <property type="match status" value="1"/>
</dbReference>
<evidence type="ECO:0000256" key="1">
    <source>
        <dbReference type="ARBA" id="ARBA00022723"/>
    </source>
</evidence>
<protein>
    <recommendedName>
        <fullName evidence="4">FLYWCH-type domain-containing protein</fullName>
    </recommendedName>
</protein>
<dbReference type="InterPro" id="IPR007588">
    <property type="entry name" value="Znf_FLYWCH"/>
</dbReference>
<reference evidence="5" key="1">
    <citation type="submission" date="2021-02" db="EMBL/GenBank/DDBJ databases">
        <authorList>
            <person name="Nowell W R."/>
        </authorList>
    </citation>
    <scope>NUCLEOTIDE SEQUENCE</scope>
    <source>
        <strain evidence="5">Ploen Becks lab</strain>
    </source>
</reference>
<dbReference type="GO" id="GO:0008270">
    <property type="term" value="F:zinc ion binding"/>
    <property type="evidence" value="ECO:0007669"/>
    <property type="project" value="UniProtKB-KW"/>
</dbReference>
<organism evidence="5 6">
    <name type="scientific">Brachionus calyciflorus</name>
    <dbReference type="NCBI Taxonomy" id="104777"/>
    <lineage>
        <taxon>Eukaryota</taxon>
        <taxon>Metazoa</taxon>
        <taxon>Spiralia</taxon>
        <taxon>Gnathifera</taxon>
        <taxon>Rotifera</taxon>
        <taxon>Eurotatoria</taxon>
        <taxon>Monogononta</taxon>
        <taxon>Pseudotrocha</taxon>
        <taxon>Ploima</taxon>
        <taxon>Brachionidae</taxon>
        <taxon>Brachionus</taxon>
    </lineage>
</organism>
<accession>A0A814JZA3</accession>
<keyword evidence="3" id="KW-0862">Zinc</keyword>
<evidence type="ECO:0000313" key="6">
    <source>
        <dbReference type="Proteomes" id="UP000663879"/>
    </source>
</evidence>
<evidence type="ECO:0000256" key="2">
    <source>
        <dbReference type="ARBA" id="ARBA00022771"/>
    </source>
</evidence>
<feature type="domain" description="FLYWCH-type" evidence="4">
    <location>
        <begin position="20"/>
        <end position="63"/>
    </location>
</feature>
<name>A0A814JZA3_9BILA</name>
<sequence>MTELEDDDCCCDEGLEFEYCINKKGGEAVLFNNHIYNYHSTNDDGSIYWRCANRPCSASVTTWNERASIDRLFELGFTAAPTKLTTDFELQQ</sequence>
<evidence type="ECO:0000256" key="3">
    <source>
        <dbReference type="ARBA" id="ARBA00022833"/>
    </source>
</evidence>
<proteinExistence type="predicted"/>
<dbReference type="AlphaFoldDB" id="A0A814JZA3"/>
<evidence type="ECO:0000313" key="5">
    <source>
        <dbReference type="EMBL" id="CAF1042314.1"/>
    </source>
</evidence>
<gene>
    <name evidence="5" type="ORF">OXX778_LOCUS18412</name>
</gene>
<keyword evidence="2" id="KW-0863">Zinc-finger</keyword>
<dbReference type="Pfam" id="PF04500">
    <property type="entry name" value="FLYWCH"/>
    <property type="match status" value="1"/>
</dbReference>
<keyword evidence="1" id="KW-0479">Metal-binding</keyword>
<keyword evidence="6" id="KW-1185">Reference proteome</keyword>
<comment type="caution">
    <text evidence="5">The sequence shown here is derived from an EMBL/GenBank/DDBJ whole genome shotgun (WGS) entry which is preliminary data.</text>
</comment>
<evidence type="ECO:0000259" key="4">
    <source>
        <dbReference type="Pfam" id="PF04500"/>
    </source>
</evidence>